<feature type="transmembrane region" description="Helical" evidence="1">
    <location>
        <begin position="23"/>
        <end position="41"/>
    </location>
</feature>
<protein>
    <recommendedName>
        <fullName evidence="2">AB hydrolase-1 domain-containing protein</fullName>
    </recommendedName>
</protein>
<dbReference type="Gene3D" id="3.40.50.1820">
    <property type="entry name" value="alpha/beta hydrolase"/>
    <property type="match status" value="1"/>
</dbReference>
<dbReference type="InterPro" id="IPR029058">
    <property type="entry name" value="AB_hydrolase_fold"/>
</dbReference>
<dbReference type="GO" id="GO:0047372">
    <property type="term" value="F:monoacylglycerol lipase activity"/>
    <property type="evidence" value="ECO:0007669"/>
    <property type="project" value="TreeGrafter"/>
</dbReference>
<dbReference type="Pfam" id="PF12697">
    <property type="entry name" value="Abhydrolase_6"/>
    <property type="match status" value="1"/>
</dbReference>
<reference evidence="4" key="2">
    <citation type="submission" date="2015-01" db="EMBL/GenBank/DDBJ databases">
        <title>Evolutionary Origins and Diversification of the Mycorrhizal Mutualists.</title>
        <authorList>
            <consortium name="DOE Joint Genome Institute"/>
            <consortium name="Mycorrhizal Genomics Consortium"/>
            <person name="Kohler A."/>
            <person name="Kuo A."/>
            <person name="Nagy L.G."/>
            <person name="Floudas D."/>
            <person name="Copeland A."/>
            <person name="Barry K.W."/>
            <person name="Cichocki N."/>
            <person name="Veneault-Fourrey C."/>
            <person name="LaButti K."/>
            <person name="Lindquist E.A."/>
            <person name="Lipzen A."/>
            <person name="Lundell T."/>
            <person name="Morin E."/>
            <person name="Murat C."/>
            <person name="Riley R."/>
            <person name="Ohm R."/>
            <person name="Sun H."/>
            <person name="Tunlid A."/>
            <person name="Henrissat B."/>
            <person name="Grigoriev I.V."/>
            <person name="Hibbett D.S."/>
            <person name="Martin F."/>
        </authorList>
    </citation>
    <scope>NUCLEOTIDE SEQUENCE [LARGE SCALE GENOMIC DNA]</scope>
    <source>
        <strain evidence="4">Ve08.2h10</strain>
    </source>
</reference>
<keyword evidence="1" id="KW-0472">Membrane</keyword>
<evidence type="ECO:0000256" key="1">
    <source>
        <dbReference type="SAM" id="Phobius"/>
    </source>
</evidence>
<dbReference type="GO" id="GO:0005789">
    <property type="term" value="C:endoplasmic reticulum membrane"/>
    <property type="evidence" value="ECO:0007669"/>
    <property type="project" value="TreeGrafter"/>
</dbReference>
<dbReference type="GO" id="GO:0052651">
    <property type="term" value="P:monoacylglycerol catabolic process"/>
    <property type="evidence" value="ECO:0007669"/>
    <property type="project" value="TreeGrafter"/>
</dbReference>
<dbReference type="SUPFAM" id="SSF53474">
    <property type="entry name" value="alpha/beta-Hydrolases"/>
    <property type="match status" value="1"/>
</dbReference>
<name>A0A0D0D1W5_9AGAM</name>
<sequence>MPSSPAQESADALKPGLLSRARSFFAVLGGLYVIVVLLLTVPSIQSRMIYMNDLKLPWNAQFDAPDKYGLAPGKTFNFKLDTSDNHTLGAWFILSDAIYHTIPFPPSPSAAEQTLSEALTSHPTIIFLHGNAATRALPVRIQQYSAFTSRLRANVLAIDYRGFADSQGSPSEDGLSRDARAAWDWLISNGAKPDDILIMGHSLGTAVASGLAVVLSQEAVRFKGLVLMSPFSSMYTLVDTYSIFGLFPVMLPLTMVPRAADLYKSFLQHKFDTLSVITKVKVPVLIVHAENDWDISHTHSDAIFGALLEPYLPSVDALPNEHLSRTKEQWSTYQTQMAKKREVRESLLSRTHMPNFGVMDKFVASGETIVLLKTLTGSHNEVGTLEGTQEVIRNVFSFA</sequence>
<dbReference type="Proteomes" id="UP000054538">
    <property type="component" value="Unassembled WGS sequence"/>
</dbReference>
<dbReference type="InParanoid" id="A0A0D0D1W5"/>
<evidence type="ECO:0000313" key="4">
    <source>
        <dbReference type="Proteomes" id="UP000054538"/>
    </source>
</evidence>
<gene>
    <name evidence="3" type="ORF">PAXRUDRAFT_831686</name>
</gene>
<dbReference type="OrthoDB" id="446723at2759"/>
<dbReference type="GO" id="GO:0004622">
    <property type="term" value="F:phosphatidylcholine lysophospholipase activity"/>
    <property type="evidence" value="ECO:0007669"/>
    <property type="project" value="TreeGrafter"/>
</dbReference>
<dbReference type="AlphaFoldDB" id="A0A0D0D1W5"/>
<dbReference type="HOGENOM" id="CLU_029375_3_2_1"/>
<dbReference type="STRING" id="930991.A0A0D0D1W5"/>
<organism evidence="3 4">
    <name type="scientific">Paxillus rubicundulus Ve08.2h10</name>
    <dbReference type="NCBI Taxonomy" id="930991"/>
    <lineage>
        <taxon>Eukaryota</taxon>
        <taxon>Fungi</taxon>
        <taxon>Dikarya</taxon>
        <taxon>Basidiomycota</taxon>
        <taxon>Agaricomycotina</taxon>
        <taxon>Agaricomycetes</taxon>
        <taxon>Agaricomycetidae</taxon>
        <taxon>Boletales</taxon>
        <taxon>Paxilineae</taxon>
        <taxon>Paxillaceae</taxon>
        <taxon>Paxillus</taxon>
    </lineage>
</organism>
<dbReference type="GO" id="GO:0006660">
    <property type="term" value="P:phosphatidylserine catabolic process"/>
    <property type="evidence" value="ECO:0007669"/>
    <property type="project" value="TreeGrafter"/>
</dbReference>
<dbReference type="PANTHER" id="PTHR12277">
    <property type="entry name" value="ALPHA/BETA HYDROLASE DOMAIN-CONTAINING PROTEIN"/>
    <property type="match status" value="1"/>
</dbReference>
<keyword evidence="4" id="KW-1185">Reference proteome</keyword>
<reference evidence="3 4" key="1">
    <citation type="submission" date="2014-04" db="EMBL/GenBank/DDBJ databases">
        <authorList>
            <consortium name="DOE Joint Genome Institute"/>
            <person name="Kuo A."/>
            <person name="Kohler A."/>
            <person name="Jargeat P."/>
            <person name="Nagy L.G."/>
            <person name="Floudas D."/>
            <person name="Copeland A."/>
            <person name="Barry K.W."/>
            <person name="Cichocki N."/>
            <person name="Veneault-Fourrey C."/>
            <person name="LaButti K."/>
            <person name="Lindquist E.A."/>
            <person name="Lipzen A."/>
            <person name="Lundell T."/>
            <person name="Morin E."/>
            <person name="Murat C."/>
            <person name="Sun H."/>
            <person name="Tunlid A."/>
            <person name="Henrissat B."/>
            <person name="Grigoriev I.V."/>
            <person name="Hibbett D.S."/>
            <person name="Martin F."/>
            <person name="Nordberg H.P."/>
            <person name="Cantor M.N."/>
            <person name="Hua S.X."/>
        </authorList>
    </citation>
    <scope>NUCLEOTIDE SEQUENCE [LARGE SCALE GENOMIC DNA]</scope>
    <source>
        <strain evidence="3 4">Ve08.2h10</strain>
    </source>
</reference>
<dbReference type="EMBL" id="KN825515">
    <property type="protein sequence ID" value="KIK90472.1"/>
    <property type="molecule type" value="Genomic_DNA"/>
</dbReference>
<proteinExistence type="predicted"/>
<dbReference type="PANTHER" id="PTHR12277:SF194">
    <property type="entry name" value="FI04476P"/>
    <property type="match status" value="1"/>
</dbReference>
<keyword evidence="1" id="KW-1133">Transmembrane helix</keyword>
<evidence type="ECO:0000259" key="2">
    <source>
        <dbReference type="Pfam" id="PF12697"/>
    </source>
</evidence>
<evidence type="ECO:0000313" key="3">
    <source>
        <dbReference type="EMBL" id="KIK90472.1"/>
    </source>
</evidence>
<accession>A0A0D0D1W5</accession>
<dbReference type="InterPro" id="IPR000073">
    <property type="entry name" value="AB_hydrolase_1"/>
</dbReference>
<feature type="domain" description="AB hydrolase-1" evidence="2">
    <location>
        <begin position="125"/>
        <end position="358"/>
    </location>
</feature>
<keyword evidence="1" id="KW-0812">Transmembrane</keyword>